<name>A0ABX0J949_9BACL</name>
<dbReference type="PROSITE" id="PS50885">
    <property type="entry name" value="HAMP"/>
    <property type="match status" value="1"/>
</dbReference>
<organism evidence="18 19">
    <name type="scientific">Paenibacillus agricola</name>
    <dbReference type="NCBI Taxonomy" id="2716264"/>
    <lineage>
        <taxon>Bacteria</taxon>
        <taxon>Bacillati</taxon>
        <taxon>Bacillota</taxon>
        <taxon>Bacilli</taxon>
        <taxon>Bacillales</taxon>
        <taxon>Paenibacillaceae</taxon>
        <taxon>Paenibacillus</taxon>
    </lineage>
</organism>
<sequence length="592" mass="67535">MSLRHKIMLGVILLVCIPIILMGSMTYRLFSGAIEKQTENFYANSLLETDRRIQYALNEMNVISDLSIIQPVIQQFLKRKSPVDFREGEGAANRQLLTELNNLLLSHPKITSLTLYNQSELIHSSTVQPAPTYEKLKEQPWYPRMTALKGRPLWLGPFENEAASNQQLTHVRMIKDYNSLENIGTLVLTVKTDAVDHVFWEAGTIKEGEMMVVNRQGMVLFSKSGKHLGEPIAFPFLDQKEERRTYIDKYEGEQTFITYYPSQTNGWYLVALTPLHVMYAETVGIRNLALGLLVFALLSVLLFDALFIRKLVHSIISVVKALRLAEAGKFTEIYLGREVYRDESGLLVRGFNKMSRQIQELIRRVEEEQQRKKEAEMQALVAQINPHFIYNSLETINSMAVLQGNKEISRLVISLGKLLRISISETQELVPIATELEHVKHYLFIQTCRFGDKLAYEMELPEVWKRHLTLKLIVQPIVENALYHGIEPLQDKGIIRIRVMEVGNDLVVEVADNGLGIEPQRLEELFAGRQPHMDKAKHRGVGMKNVHDRLRIRFGASYGIMVCGTNGEGTIVRIRMPRILDDGQASQGRVGL</sequence>
<evidence type="ECO:0000256" key="11">
    <source>
        <dbReference type="ARBA" id="ARBA00022989"/>
    </source>
</evidence>
<evidence type="ECO:0000256" key="2">
    <source>
        <dbReference type="ARBA" id="ARBA00004651"/>
    </source>
</evidence>
<evidence type="ECO:0000256" key="7">
    <source>
        <dbReference type="ARBA" id="ARBA00022692"/>
    </source>
</evidence>
<feature type="transmembrane region" description="Helical" evidence="15">
    <location>
        <begin position="7"/>
        <end position="30"/>
    </location>
</feature>
<dbReference type="SUPFAM" id="SSF55874">
    <property type="entry name" value="ATPase domain of HSP90 chaperone/DNA topoisomerase II/histidine kinase"/>
    <property type="match status" value="1"/>
</dbReference>
<dbReference type="PROSITE" id="PS50109">
    <property type="entry name" value="HIS_KIN"/>
    <property type="match status" value="1"/>
</dbReference>
<dbReference type="PANTHER" id="PTHR34220:SF7">
    <property type="entry name" value="SENSOR HISTIDINE KINASE YPDA"/>
    <property type="match status" value="1"/>
</dbReference>
<evidence type="ECO:0000256" key="12">
    <source>
        <dbReference type="ARBA" id="ARBA00023012"/>
    </source>
</evidence>
<evidence type="ECO:0000259" key="17">
    <source>
        <dbReference type="PROSITE" id="PS50885"/>
    </source>
</evidence>
<dbReference type="Proteomes" id="UP001165962">
    <property type="component" value="Unassembled WGS sequence"/>
</dbReference>
<dbReference type="EC" id="2.7.13.3" evidence="3"/>
<keyword evidence="13 15" id="KW-0472">Membrane</keyword>
<dbReference type="Gene3D" id="3.30.450.20">
    <property type="entry name" value="PAS domain"/>
    <property type="match status" value="2"/>
</dbReference>
<comment type="subcellular location">
    <subcellularLocation>
        <location evidence="2">Cell membrane</location>
        <topology evidence="2">Multi-pass membrane protein</topology>
    </subcellularLocation>
</comment>
<dbReference type="Pfam" id="PF02518">
    <property type="entry name" value="HATPase_c"/>
    <property type="match status" value="1"/>
</dbReference>
<dbReference type="InterPro" id="IPR003660">
    <property type="entry name" value="HAMP_dom"/>
</dbReference>
<comment type="catalytic activity">
    <reaction evidence="1">
        <text>ATP + protein L-histidine = ADP + protein N-phospho-L-histidine.</text>
        <dbReference type="EC" id="2.7.13.3"/>
    </reaction>
</comment>
<evidence type="ECO:0000256" key="3">
    <source>
        <dbReference type="ARBA" id="ARBA00012438"/>
    </source>
</evidence>
<dbReference type="Gene3D" id="3.30.565.10">
    <property type="entry name" value="Histidine kinase-like ATPase, C-terminal domain"/>
    <property type="match status" value="1"/>
</dbReference>
<keyword evidence="4" id="KW-1003">Cell membrane</keyword>
<dbReference type="Pfam" id="PF02743">
    <property type="entry name" value="dCache_1"/>
    <property type="match status" value="1"/>
</dbReference>
<evidence type="ECO:0000256" key="10">
    <source>
        <dbReference type="ARBA" id="ARBA00022840"/>
    </source>
</evidence>
<dbReference type="RefSeq" id="WP_166151272.1">
    <property type="nucleotide sequence ID" value="NZ_JAAOIW010000005.1"/>
</dbReference>
<proteinExistence type="predicted"/>
<keyword evidence="11 15" id="KW-1133">Transmembrane helix</keyword>
<evidence type="ECO:0000256" key="9">
    <source>
        <dbReference type="ARBA" id="ARBA00022777"/>
    </source>
</evidence>
<gene>
    <name evidence="18" type="ORF">G9U52_15955</name>
</gene>
<evidence type="ECO:0000313" key="19">
    <source>
        <dbReference type="Proteomes" id="UP001165962"/>
    </source>
</evidence>
<dbReference type="Pfam" id="PF06580">
    <property type="entry name" value="His_kinase"/>
    <property type="match status" value="1"/>
</dbReference>
<evidence type="ECO:0000256" key="5">
    <source>
        <dbReference type="ARBA" id="ARBA00022553"/>
    </source>
</evidence>
<feature type="domain" description="Histidine kinase" evidence="16">
    <location>
        <begin position="470"/>
        <end position="580"/>
    </location>
</feature>
<dbReference type="Gene3D" id="6.10.340.10">
    <property type="match status" value="1"/>
</dbReference>
<dbReference type="InterPro" id="IPR010559">
    <property type="entry name" value="Sig_transdc_His_kin_internal"/>
</dbReference>
<keyword evidence="7 15" id="KW-0812">Transmembrane</keyword>
<comment type="caution">
    <text evidence="18">The sequence shown here is derived from an EMBL/GenBank/DDBJ whole genome shotgun (WGS) entry which is preliminary data.</text>
</comment>
<keyword evidence="6" id="KW-0808">Transferase</keyword>
<keyword evidence="10" id="KW-0067">ATP-binding</keyword>
<keyword evidence="8" id="KW-0547">Nucleotide-binding</keyword>
<evidence type="ECO:0000256" key="8">
    <source>
        <dbReference type="ARBA" id="ARBA00022741"/>
    </source>
</evidence>
<evidence type="ECO:0000259" key="16">
    <source>
        <dbReference type="PROSITE" id="PS50109"/>
    </source>
</evidence>
<dbReference type="InterPro" id="IPR005467">
    <property type="entry name" value="His_kinase_dom"/>
</dbReference>
<protein>
    <recommendedName>
        <fullName evidence="3">histidine kinase</fullName>
        <ecNumber evidence="3">2.7.13.3</ecNumber>
    </recommendedName>
</protein>
<keyword evidence="14" id="KW-0175">Coiled coil</keyword>
<feature type="coiled-coil region" evidence="14">
    <location>
        <begin position="351"/>
        <end position="385"/>
    </location>
</feature>
<evidence type="ECO:0000256" key="14">
    <source>
        <dbReference type="SAM" id="Coils"/>
    </source>
</evidence>
<keyword evidence="5" id="KW-0597">Phosphoprotein</keyword>
<dbReference type="InterPro" id="IPR050640">
    <property type="entry name" value="Bact_2-comp_sensor_kinase"/>
</dbReference>
<evidence type="ECO:0000256" key="6">
    <source>
        <dbReference type="ARBA" id="ARBA00022679"/>
    </source>
</evidence>
<dbReference type="GO" id="GO:0016301">
    <property type="term" value="F:kinase activity"/>
    <property type="evidence" value="ECO:0007669"/>
    <property type="project" value="UniProtKB-KW"/>
</dbReference>
<dbReference type="InterPro" id="IPR036890">
    <property type="entry name" value="HATPase_C_sf"/>
</dbReference>
<dbReference type="InterPro" id="IPR033479">
    <property type="entry name" value="dCache_1"/>
</dbReference>
<dbReference type="InterPro" id="IPR003594">
    <property type="entry name" value="HATPase_dom"/>
</dbReference>
<dbReference type="PANTHER" id="PTHR34220">
    <property type="entry name" value="SENSOR HISTIDINE KINASE YPDA"/>
    <property type="match status" value="1"/>
</dbReference>
<keyword evidence="9 18" id="KW-0418">Kinase</keyword>
<keyword evidence="12" id="KW-0902">Two-component regulatory system</keyword>
<evidence type="ECO:0000313" key="18">
    <source>
        <dbReference type="EMBL" id="NHN31333.1"/>
    </source>
</evidence>
<evidence type="ECO:0000256" key="13">
    <source>
        <dbReference type="ARBA" id="ARBA00023136"/>
    </source>
</evidence>
<evidence type="ECO:0000256" key="1">
    <source>
        <dbReference type="ARBA" id="ARBA00000085"/>
    </source>
</evidence>
<accession>A0ABX0J949</accession>
<evidence type="ECO:0000256" key="4">
    <source>
        <dbReference type="ARBA" id="ARBA00022475"/>
    </source>
</evidence>
<dbReference type="EMBL" id="JAAOIW010000005">
    <property type="protein sequence ID" value="NHN31333.1"/>
    <property type="molecule type" value="Genomic_DNA"/>
</dbReference>
<reference evidence="18" key="1">
    <citation type="submission" date="2020-03" db="EMBL/GenBank/DDBJ databases">
        <title>Draft sequencing of Paenibacilllus sp. S3N08.</title>
        <authorList>
            <person name="Kim D.-U."/>
        </authorList>
    </citation>
    <scope>NUCLEOTIDE SEQUENCE</scope>
    <source>
        <strain evidence="18">S3N08</strain>
    </source>
</reference>
<keyword evidence="19" id="KW-1185">Reference proteome</keyword>
<feature type="domain" description="HAMP" evidence="17">
    <location>
        <begin position="309"/>
        <end position="363"/>
    </location>
</feature>
<evidence type="ECO:0000256" key="15">
    <source>
        <dbReference type="SAM" id="Phobius"/>
    </source>
</evidence>